<dbReference type="EMBL" id="QQAX01000035">
    <property type="protein sequence ID" value="RDI37975.1"/>
    <property type="molecule type" value="Genomic_DNA"/>
</dbReference>
<keyword evidence="3" id="KW-1185">Reference proteome</keyword>
<sequence>PYAITASNATGGTFTPSDYTISYVNGQLTITPKLLTSSGIIANNKLFDGTTIATLNFASAMLSGVLFADQVQINPNFYNANFATANVGNNIPVAVVNLGLSGSSASNYSLVQPTGLTADILSLPPIPPNPPIPPVPPIVSSELAPFQIVFPIDFMSFGFESNTQNRMFYEMLDYSTPSLFNIKRISDSCVMVSPDITICDNLLIKGSIR</sequence>
<evidence type="ECO:0000259" key="1">
    <source>
        <dbReference type="Pfam" id="PF18657"/>
    </source>
</evidence>
<feature type="non-terminal residue" evidence="2">
    <location>
        <position position="1"/>
    </location>
</feature>
<comment type="caution">
    <text evidence="2">The sequence shown here is derived from an EMBL/GenBank/DDBJ whole genome shotgun (WGS) entry which is preliminary data.</text>
</comment>
<organism evidence="2 3">
    <name type="scientific">Aquicella lusitana</name>
    <dbReference type="NCBI Taxonomy" id="254246"/>
    <lineage>
        <taxon>Bacteria</taxon>
        <taxon>Pseudomonadati</taxon>
        <taxon>Pseudomonadota</taxon>
        <taxon>Gammaproteobacteria</taxon>
        <taxon>Legionellales</taxon>
        <taxon>Coxiellaceae</taxon>
        <taxon>Aquicella</taxon>
    </lineage>
</organism>
<evidence type="ECO:0000313" key="3">
    <source>
        <dbReference type="Proteomes" id="UP000254720"/>
    </source>
</evidence>
<evidence type="ECO:0000313" key="2">
    <source>
        <dbReference type="EMBL" id="RDI37975.1"/>
    </source>
</evidence>
<protein>
    <recommendedName>
        <fullName evidence="1">YDG domain-containing protein</fullName>
    </recommendedName>
</protein>
<name>A0A370G2M1_9COXI</name>
<accession>A0A370G2M1</accession>
<dbReference type="InterPro" id="IPR041248">
    <property type="entry name" value="YDG"/>
</dbReference>
<feature type="domain" description="YDG" evidence="1">
    <location>
        <begin position="31"/>
        <end position="114"/>
    </location>
</feature>
<gene>
    <name evidence="2" type="ORF">C8D86_1351</name>
</gene>
<dbReference type="AlphaFoldDB" id="A0A370G2M1"/>
<proteinExistence type="predicted"/>
<dbReference type="RefSeq" id="WP_211310100.1">
    <property type="nucleotide sequence ID" value="NZ_QQAX01000035.1"/>
</dbReference>
<dbReference type="Proteomes" id="UP000254720">
    <property type="component" value="Unassembled WGS sequence"/>
</dbReference>
<dbReference type="Pfam" id="PF18657">
    <property type="entry name" value="YDG"/>
    <property type="match status" value="1"/>
</dbReference>
<reference evidence="2 3" key="1">
    <citation type="submission" date="2018-07" db="EMBL/GenBank/DDBJ databases">
        <title>Genomic Encyclopedia of Type Strains, Phase IV (KMG-IV): sequencing the most valuable type-strain genomes for metagenomic binning, comparative biology and taxonomic classification.</title>
        <authorList>
            <person name="Goeker M."/>
        </authorList>
    </citation>
    <scope>NUCLEOTIDE SEQUENCE [LARGE SCALE GENOMIC DNA]</scope>
    <source>
        <strain evidence="2 3">DSM 16500</strain>
    </source>
</reference>